<name>A0A938XY49_9BACL</name>
<dbReference type="Proteomes" id="UP000717624">
    <property type="component" value="Unassembled WGS sequence"/>
</dbReference>
<evidence type="ECO:0000313" key="2">
    <source>
        <dbReference type="Proteomes" id="UP000717624"/>
    </source>
</evidence>
<accession>A0A938XY49</accession>
<sequence>MMTLIDSNETRKQLCHIYNEIAKELFGFGTTLLRVSIDKNVITFSAKHRKSPRSSALEGQVPALKQEVDFHMSLLYKKRLKEKLEEDMGLSIEAVLRDFDSPTQWAYTNIILMDR</sequence>
<protein>
    <recommendedName>
        <fullName evidence="3">DUF2294 domain-containing protein</fullName>
    </recommendedName>
</protein>
<gene>
    <name evidence="1" type="ORF">JOD01_001923</name>
</gene>
<evidence type="ECO:0008006" key="3">
    <source>
        <dbReference type="Google" id="ProtNLM"/>
    </source>
</evidence>
<dbReference type="AlphaFoldDB" id="A0A938XY49"/>
<proteinExistence type="predicted"/>
<comment type="caution">
    <text evidence="1">The sequence shown here is derived from an EMBL/GenBank/DDBJ whole genome shotgun (WGS) entry which is preliminary data.</text>
</comment>
<keyword evidence="2" id="KW-1185">Reference proteome</keyword>
<dbReference type="EMBL" id="JAFBEB010000005">
    <property type="protein sequence ID" value="MBM7590319.1"/>
    <property type="molecule type" value="Genomic_DNA"/>
</dbReference>
<reference evidence="1" key="1">
    <citation type="submission" date="2021-01" db="EMBL/GenBank/DDBJ databases">
        <title>Genomic Encyclopedia of Type Strains, Phase IV (KMG-IV): sequencing the most valuable type-strain genomes for metagenomic binning, comparative biology and taxonomic classification.</title>
        <authorList>
            <person name="Goeker M."/>
        </authorList>
    </citation>
    <scope>NUCLEOTIDE SEQUENCE</scope>
    <source>
        <strain evidence="1">DSM 25523</strain>
    </source>
</reference>
<organism evidence="1 2">
    <name type="scientific">Brevibacillus fulvus</name>
    <dbReference type="NCBI Taxonomy" id="1125967"/>
    <lineage>
        <taxon>Bacteria</taxon>
        <taxon>Bacillati</taxon>
        <taxon>Bacillota</taxon>
        <taxon>Bacilli</taxon>
        <taxon>Bacillales</taxon>
        <taxon>Paenibacillaceae</taxon>
        <taxon>Brevibacillus</taxon>
    </lineage>
</organism>
<evidence type="ECO:0000313" key="1">
    <source>
        <dbReference type="EMBL" id="MBM7590319.1"/>
    </source>
</evidence>